<evidence type="ECO:0000313" key="3">
    <source>
        <dbReference type="Proteomes" id="UP001177670"/>
    </source>
</evidence>
<evidence type="ECO:0000256" key="1">
    <source>
        <dbReference type="SAM" id="MobiDB-lite"/>
    </source>
</evidence>
<comment type="caution">
    <text evidence="2">The sequence shown here is derived from an EMBL/GenBank/DDBJ whole genome shotgun (WGS) entry which is preliminary data.</text>
</comment>
<organism evidence="2 3">
    <name type="scientific">Melipona bicolor</name>
    <dbReference type="NCBI Taxonomy" id="60889"/>
    <lineage>
        <taxon>Eukaryota</taxon>
        <taxon>Metazoa</taxon>
        <taxon>Ecdysozoa</taxon>
        <taxon>Arthropoda</taxon>
        <taxon>Hexapoda</taxon>
        <taxon>Insecta</taxon>
        <taxon>Pterygota</taxon>
        <taxon>Neoptera</taxon>
        <taxon>Endopterygota</taxon>
        <taxon>Hymenoptera</taxon>
        <taxon>Apocrita</taxon>
        <taxon>Aculeata</taxon>
        <taxon>Apoidea</taxon>
        <taxon>Anthophila</taxon>
        <taxon>Apidae</taxon>
        <taxon>Melipona</taxon>
    </lineage>
</organism>
<name>A0AA40G5U3_9HYME</name>
<reference evidence="2" key="1">
    <citation type="submission" date="2021-10" db="EMBL/GenBank/DDBJ databases">
        <title>Melipona bicolor Genome sequencing and assembly.</title>
        <authorList>
            <person name="Araujo N.S."/>
            <person name="Arias M.C."/>
        </authorList>
    </citation>
    <scope>NUCLEOTIDE SEQUENCE</scope>
    <source>
        <strain evidence="2">USP_2M_L1-L4_2017</strain>
        <tissue evidence="2">Whole body</tissue>
    </source>
</reference>
<dbReference type="Proteomes" id="UP001177670">
    <property type="component" value="Unassembled WGS sequence"/>
</dbReference>
<proteinExistence type="predicted"/>
<feature type="region of interest" description="Disordered" evidence="1">
    <location>
        <begin position="76"/>
        <end position="100"/>
    </location>
</feature>
<dbReference type="EMBL" id="JAHYIQ010000006">
    <property type="protein sequence ID" value="KAK1131660.1"/>
    <property type="molecule type" value="Genomic_DNA"/>
</dbReference>
<feature type="compositionally biased region" description="Basic and acidic residues" evidence="1">
    <location>
        <begin position="76"/>
        <end position="85"/>
    </location>
</feature>
<evidence type="ECO:0000313" key="2">
    <source>
        <dbReference type="EMBL" id="KAK1131660.1"/>
    </source>
</evidence>
<keyword evidence="3" id="KW-1185">Reference proteome</keyword>
<dbReference type="AlphaFoldDB" id="A0AA40G5U3"/>
<accession>A0AA40G5U3</accession>
<protein>
    <submittedName>
        <fullName evidence="2">Uncharacterized protein</fullName>
    </submittedName>
</protein>
<gene>
    <name evidence="2" type="ORF">K0M31_017950</name>
</gene>
<sequence length="159" mass="17766">MLRGILMAENDGLKLHPKKTHDLTPCSDPFLTNDESFFAYFAEVSQRFLAGCGAGFSQTGKERGMLPDATLRSEMARKEKGERGLRASLRPPPFSLIDTESFPPRDSWAYRSNYGACEGLPTERAVVNIFQSPTGSIHVYVARNETPWVRRGENKARLA</sequence>